<proteinExistence type="predicted"/>
<comment type="caution">
    <text evidence="2">The sequence shown here is derived from an EMBL/GenBank/DDBJ whole genome shotgun (WGS) entry which is preliminary data.</text>
</comment>
<name>A0A1Q9E1R9_SYMMI</name>
<feature type="region of interest" description="Disordered" evidence="1">
    <location>
        <begin position="359"/>
        <end position="385"/>
    </location>
</feature>
<keyword evidence="3" id="KW-1185">Reference proteome</keyword>
<sequence>MLAVCRIILSDTRYKGTVGRMPRGRSRSRSRDGVDWAREKGKTDKELVEEMRKADREKAVCSSGKEYARKPVGYKAACALPREQGAASHRLMEEETFVPMKQVRRRSPSPSKAEQDFRRNVHPTCGLSRNIRAVAHKAMAAIFSPGRGARPAKGALMVATAAAVLTLSAFSSDFLYATRSPLRPTVQSPSTAETHEAVTSTPASQEGSSFASGSSLLLFAVSAVIARNVAMYGASPKGKRAHWRTHRDKVRWYKRGELQAKRALALGRGIRNGTIDFIYGKPQDDDDNDDFDDEYDDDEDDDELENQQASSQVISKSDNVFFVRVAFAAAEGGYFDDVTLMLMLFHDDATCCLPLAAMSSPAASGTPSPPGESPEATPSGSAHRTLQEHPNRFTLALSEAEKGCLSPRSGRKSGVQSFTDPMNPFARVTSKAITNLQEARNDPERAGARTRTPGMIPVKESSDRHWASSKKGSEEAASMAHLGNS</sequence>
<evidence type="ECO:0000256" key="1">
    <source>
        <dbReference type="SAM" id="MobiDB-lite"/>
    </source>
</evidence>
<feature type="compositionally biased region" description="Acidic residues" evidence="1">
    <location>
        <begin position="284"/>
        <end position="303"/>
    </location>
</feature>
<dbReference type="AlphaFoldDB" id="A0A1Q9E1R9"/>
<feature type="region of interest" description="Disordered" evidence="1">
    <location>
        <begin position="182"/>
        <end position="208"/>
    </location>
</feature>
<evidence type="ECO:0000313" key="2">
    <source>
        <dbReference type="EMBL" id="OLQ01353.1"/>
    </source>
</evidence>
<protein>
    <submittedName>
        <fullName evidence="2">Uncharacterized protein</fullName>
    </submittedName>
</protein>
<dbReference type="Proteomes" id="UP000186817">
    <property type="component" value="Unassembled WGS sequence"/>
</dbReference>
<feature type="region of interest" description="Disordered" evidence="1">
    <location>
        <begin position="101"/>
        <end position="121"/>
    </location>
</feature>
<reference evidence="2 3" key="1">
    <citation type="submission" date="2016-02" db="EMBL/GenBank/DDBJ databases">
        <title>Genome analysis of coral dinoflagellate symbionts highlights evolutionary adaptations to a symbiotic lifestyle.</title>
        <authorList>
            <person name="Aranda M."/>
            <person name="Li Y."/>
            <person name="Liew Y.J."/>
            <person name="Baumgarten S."/>
            <person name="Simakov O."/>
            <person name="Wilson M."/>
            <person name="Piel J."/>
            <person name="Ashoor H."/>
            <person name="Bougouffa S."/>
            <person name="Bajic V.B."/>
            <person name="Ryu T."/>
            <person name="Ravasi T."/>
            <person name="Bayer T."/>
            <person name="Micklem G."/>
            <person name="Kim H."/>
            <person name="Bhak J."/>
            <person name="Lajeunesse T.C."/>
            <person name="Voolstra C.R."/>
        </authorList>
    </citation>
    <scope>NUCLEOTIDE SEQUENCE [LARGE SCALE GENOMIC DNA]</scope>
    <source>
        <strain evidence="2 3">CCMP2467</strain>
    </source>
</reference>
<feature type="compositionally biased region" description="Low complexity" evidence="1">
    <location>
        <begin position="475"/>
        <end position="485"/>
    </location>
</feature>
<accession>A0A1Q9E1R9</accession>
<organism evidence="2 3">
    <name type="scientific">Symbiodinium microadriaticum</name>
    <name type="common">Dinoflagellate</name>
    <name type="synonym">Zooxanthella microadriatica</name>
    <dbReference type="NCBI Taxonomy" id="2951"/>
    <lineage>
        <taxon>Eukaryota</taxon>
        <taxon>Sar</taxon>
        <taxon>Alveolata</taxon>
        <taxon>Dinophyceae</taxon>
        <taxon>Suessiales</taxon>
        <taxon>Symbiodiniaceae</taxon>
        <taxon>Symbiodinium</taxon>
    </lineage>
</organism>
<feature type="region of interest" description="Disordered" evidence="1">
    <location>
        <begin position="402"/>
        <end position="485"/>
    </location>
</feature>
<dbReference type="EMBL" id="LSRX01000295">
    <property type="protein sequence ID" value="OLQ01353.1"/>
    <property type="molecule type" value="Genomic_DNA"/>
</dbReference>
<evidence type="ECO:0000313" key="3">
    <source>
        <dbReference type="Proteomes" id="UP000186817"/>
    </source>
</evidence>
<feature type="compositionally biased region" description="Basic and acidic residues" evidence="1">
    <location>
        <begin position="29"/>
        <end position="40"/>
    </location>
</feature>
<gene>
    <name evidence="2" type="ORF">AK812_SmicGene15907</name>
</gene>
<dbReference type="OrthoDB" id="10526429at2759"/>
<feature type="region of interest" description="Disordered" evidence="1">
    <location>
        <begin position="18"/>
        <end position="40"/>
    </location>
</feature>
<feature type="compositionally biased region" description="Polar residues" evidence="1">
    <location>
        <begin position="185"/>
        <end position="206"/>
    </location>
</feature>
<feature type="region of interest" description="Disordered" evidence="1">
    <location>
        <begin position="277"/>
        <end position="303"/>
    </location>
</feature>
<feature type="compositionally biased region" description="Basic and acidic residues" evidence="1">
    <location>
        <begin position="460"/>
        <end position="474"/>
    </location>
</feature>